<proteinExistence type="predicted"/>
<organism evidence="6 7">
    <name type="scientific">Rhizoctonia solani 123E</name>
    <dbReference type="NCBI Taxonomy" id="1423351"/>
    <lineage>
        <taxon>Eukaryota</taxon>
        <taxon>Fungi</taxon>
        <taxon>Dikarya</taxon>
        <taxon>Basidiomycota</taxon>
        <taxon>Agaricomycotina</taxon>
        <taxon>Agaricomycetes</taxon>
        <taxon>Cantharellales</taxon>
        <taxon>Ceratobasidiaceae</taxon>
        <taxon>Rhizoctonia</taxon>
    </lineage>
</organism>
<dbReference type="GO" id="GO:0046872">
    <property type="term" value="F:metal ion binding"/>
    <property type="evidence" value="ECO:0007669"/>
    <property type="project" value="UniProtKB-KW"/>
</dbReference>
<name>A0A074SIZ9_9AGAM</name>
<dbReference type="AlphaFoldDB" id="A0A074SIZ9"/>
<protein>
    <recommendedName>
        <fullName evidence="1">Manganese lipoxygenase</fullName>
    </recommendedName>
</protein>
<dbReference type="SUPFAM" id="SSF48484">
    <property type="entry name" value="Lipoxigenase"/>
    <property type="match status" value="1"/>
</dbReference>
<dbReference type="PROSITE" id="PS51393">
    <property type="entry name" value="LIPOXYGENASE_3"/>
    <property type="match status" value="1"/>
</dbReference>
<dbReference type="Gene3D" id="1.20.245.10">
    <property type="entry name" value="Lipoxygenase-1, Domain 5"/>
    <property type="match status" value="1"/>
</dbReference>
<gene>
    <name evidence="6" type="ORF">V565_089100</name>
</gene>
<dbReference type="OrthoDB" id="407298at2759"/>
<dbReference type="GO" id="GO:0016702">
    <property type="term" value="F:oxidoreductase activity, acting on single donors with incorporation of molecular oxygen, incorporation of two atoms of oxygen"/>
    <property type="evidence" value="ECO:0007669"/>
    <property type="project" value="InterPro"/>
</dbReference>
<dbReference type="InterPro" id="IPR013819">
    <property type="entry name" value="LipOase_C"/>
</dbReference>
<evidence type="ECO:0000313" key="7">
    <source>
        <dbReference type="Proteomes" id="UP000027456"/>
    </source>
</evidence>
<keyword evidence="3" id="KW-0223">Dioxygenase</keyword>
<reference evidence="6 7" key="1">
    <citation type="submission" date="2013-12" db="EMBL/GenBank/DDBJ databases">
        <authorList>
            <person name="Cubeta M."/>
            <person name="Pakala S."/>
            <person name="Fedorova N."/>
            <person name="Thomas E."/>
            <person name="Dean R."/>
            <person name="Jabaji S."/>
            <person name="Neate S."/>
            <person name="Toda T."/>
            <person name="Tavantzis S."/>
            <person name="Vilgalys R."/>
            <person name="Bharathan N."/>
            <person name="Pakala S."/>
            <person name="Losada L.S."/>
            <person name="Zafar N."/>
            <person name="Nierman W."/>
        </authorList>
    </citation>
    <scope>NUCLEOTIDE SEQUENCE [LARGE SCALE GENOMIC DNA]</scope>
    <source>
        <strain evidence="6 7">123E</strain>
    </source>
</reference>
<sequence>MSNAAATNFQVPLVYPTPGLTREAVEQETLASLQKNKDMYQWELKDGYPPHVLEVPARDDKSKIEIFNVQALLQVGGMLQSDDKLSAHYFRLAPDPQAPTSLDALVTHNQSQRAPGGVNDNMLFRDRKKRDWHSDAVFAQQHFTGTNATTITLAKDWVPAFEERAEALGNAKMLNLLRSAPATSLYVQDYSYFRSAMGLSDDQELASGNGRYGCAPVVLFQLGDNGSLHPLAIVIDYKGSMAASVVIFNKRLTPASANLDEEAHDWPWRYAKTCVQSADWLRHEVTIHLVNTHLVEEASIVAAHRTLPPRHIVYQLLEKHWDTTLPLNREARKVLIPEVITKLAGVGQTELNAFLNHAYSSFDWTGLRIPNDLDARGFPLGDIEEFKFHNYAYARNMARMWPVIRSFVAGVLGPYYDGGDEHVAADPYLQDFCNEMRSSQGAKMTSFPEIKSLDELIDTVTMCIHIASPQHTAVNYLQHYYQVFVPNKPWAMYTPLPRSLSELQGYKEKHLLDALPFKRTKDWLIGAQLPYLLSFEVIGQSSLLSYATAQSTSPIRVIADSARAFEKELKELQGVFRKNSDALDDRDTKYRVMDPAMTAVSILI</sequence>
<dbReference type="EMBL" id="AZST01000300">
    <property type="protein sequence ID" value="KEP49987.1"/>
    <property type="molecule type" value="Genomic_DNA"/>
</dbReference>
<evidence type="ECO:0000256" key="3">
    <source>
        <dbReference type="ARBA" id="ARBA00022964"/>
    </source>
</evidence>
<feature type="domain" description="Lipoxygenase" evidence="5">
    <location>
        <begin position="11"/>
        <end position="604"/>
    </location>
</feature>
<dbReference type="Proteomes" id="UP000027456">
    <property type="component" value="Unassembled WGS sequence"/>
</dbReference>
<dbReference type="GO" id="GO:0043651">
    <property type="term" value="P:linoleic acid metabolic process"/>
    <property type="evidence" value="ECO:0007669"/>
    <property type="project" value="UniProtKB-ARBA"/>
</dbReference>
<dbReference type="InterPro" id="IPR036226">
    <property type="entry name" value="LipOase_C_sf"/>
</dbReference>
<evidence type="ECO:0000256" key="1">
    <source>
        <dbReference type="ARBA" id="ARBA00021175"/>
    </source>
</evidence>
<evidence type="ECO:0000256" key="2">
    <source>
        <dbReference type="ARBA" id="ARBA00022723"/>
    </source>
</evidence>
<dbReference type="InterPro" id="IPR000907">
    <property type="entry name" value="LipOase"/>
</dbReference>
<dbReference type="Pfam" id="PF00305">
    <property type="entry name" value="Lipoxygenase"/>
    <property type="match status" value="1"/>
</dbReference>
<keyword evidence="4" id="KW-0560">Oxidoreductase</keyword>
<dbReference type="STRING" id="1423351.A0A074SIZ9"/>
<comment type="caution">
    <text evidence="6">The sequence shown here is derived from an EMBL/GenBank/DDBJ whole genome shotgun (WGS) entry which is preliminary data.</text>
</comment>
<dbReference type="PANTHER" id="PTHR11771">
    <property type="entry name" value="LIPOXYGENASE"/>
    <property type="match status" value="1"/>
</dbReference>
<accession>A0A074SIZ9</accession>
<dbReference type="Gene3D" id="3.10.450.60">
    <property type="match status" value="1"/>
</dbReference>
<dbReference type="GO" id="GO:0034440">
    <property type="term" value="P:lipid oxidation"/>
    <property type="evidence" value="ECO:0007669"/>
    <property type="project" value="InterPro"/>
</dbReference>
<keyword evidence="2" id="KW-0479">Metal-binding</keyword>
<evidence type="ECO:0000256" key="4">
    <source>
        <dbReference type="ARBA" id="ARBA00023002"/>
    </source>
</evidence>
<dbReference type="HOGENOM" id="CLU_009802_0_0_1"/>
<keyword evidence="7" id="KW-1185">Reference proteome</keyword>
<evidence type="ECO:0000313" key="6">
    <source>
        <dbReference type="EMBL" id="KEP49987.1"/>
    </source>
</evidence>
<evidence type="ECO:0000259" key="5">
    <source>
        <dbReference type="PROSITE" id="PS51393"/>
    </source>
</evidence>